<gene>
    <name evidence="11" type="primary">patA_2</name>
    <name evidence="11" type="ORF">Poly30_04300</name>
</gene>
<dbReference type="InterPro" id="IPR051085">
    <property type="entry name" value="MB_O-acyltransferase"/>
</dbReference>
<feature type="transmembrane region" description="Helical" evidence="10">
    <location>
        <begin position="6"/>
        <end position="22"/>
    </location>
</feature>
<evidence type="ECO:0000256" key="7">
    <source>
        <dbReference type="ARBA" id="ARBA00023136"/>
    </source>
</evidence>
<feature type="transmembrane region" description="Helical" evidence="10">
    <location>
        <begin position="317"/>
        <end position="337"/>
    </location>
</feature>
<dbReference type="InterPro" id="IPR004299">
    <property type="entry name" value="MBOAT_fam"/>
</dbReference>
<keyword evidence="12" id="KW-1185">Reference proteome</keyword>
<keyword evidence="5 10" id="KW-0812">Transmembrane</keyword>
<evidence type="ECO:0000313" key="12">
    <source>
        <dbReference type="Proteomes" id="UP000320390"/>
    </source>
</evidence>
<dbReference type="GO" id="GO:0005886">
    <property type="term" value="C:plasma membrane"/>
    <property type="evidence" value="ECO:0007669"/>
    <property type="project" value="UniProtKB-SubCell"/>
</dbReference>
<dbReference type="EMBL" id="CP036434">
    <property type="protein sequence ID" value="QDV04935.1"/>
    <property type="molecule type" value="Genomic_DNA"/>
</dbReference>
<feature type="transmembrane region" description="Helical" evidence="10">
    <location>
        <begin position="445"/>
        <end position="464"/>
    </location>
</feature>
<name>A0A518ELG2_9BACT</name>
<feature type="transmembrane region" description="Helical" evidence="10">
    <location>
        <begin position="119"/>
        <end position="138"/>
    </location>
</feature>
<evidence type="ECO:0000256" key="1">
    <source>
        <dbReference type="ARBA" id="ARBA00004651"/>
    </source>
</evidence>
<proteinExistence type="inferred from homology"/>
<organism evidence="11 12">
    <name type="scientific">Saltatorellus ferox</name>
    <dbReference type="NCBI Taxonomy" id="2528018"/>
    <lineage>
        <taxon>Bacteria</taxon>
        <taxon>Pseudomonadati</taxon>
        <taxon>Planctomycetota</taxon>
        <taxon>Planctomycetia</taxon>
        <taxon>Planctomycetia incertae sedis</taxon>
        <taxon>Saltatorellus</taxon>
    </lineage>
</organism>
<keyword evidence="7 9" id="KW-0472">Membrane</keyword>
<dbReference type="OrthoDB" id="9805788at2"/>
<keyword evidence="3 9" id="KW-1003">Cell membrane</keyword>
<comment type="similarity">
    <text evidence="2 9">Belongs to the membrane-bound acyltransferase family.</text>
</comment>
<protein>
    <submittedName>
        <fullName evidence="11">Peptidoglycan O-acetyltransferase</fullName>
        <ecNumber evidence="11">2.3.1.-</ecNumber>
    </submittedName>
</protein>
<dbReference type="PIRSF" id="PIRSF016636">
    <property type="entry name" value="AlgI_DltB"/>
    <property type="match status" value="1"/>
</dbReference>
<evidence type="ECO:0000256" key="4">
    <source>
        <dbReference type="ARBA" id="ARBA00022679"/>
    </source>
</evidence>
<dbReference type="RefSeq" id="WP_145194367.1">
    <property type="nucleotide sequence ID" value="NZ_CP036434.1"/>
</dbReference>
<accession>A0A518ELG2</accession>
<evidence type="ECO:0000256" key="2">
    <source>
        <dbReference type="ARBA" id="ARBA00010323"/>
    </source>
</evidence>
<evidence type="ECO:0000256" key="6">
    <source>
        <dbReference type="ARBA" id="ARBA00022989"/>
    </source>
</evidence>
<reference evidence="11 12" key="1">
    <citation type="submission" date="2019-02" db="EMBL/GenBank/DDBJ databases">
        <title>Deep-cultivation of Planctomycetes and their phenomic and genomic characterization uncovers novel biology.</title>
        <authorList>
            <person name="Wiegand S."/>
            <person name="Jogler M."/>
            <person name="Boedeker C."/>
            <person name="Pinto D."/>
            <person name="Vollmers J."/>
            <person name="Rivas-Marin E."/>
            <person name="Kohn T."/>
            <person name="Peeters S.H."/>
            <person name="Heuer A."/>
            <person name="Rast P."/>
            <person name="Oberbeckmann S."/>
            <person name="Bunk B."/>
            <person name="Jeske O."/>
            <person name="Meyerdierks A."/>
            <person name="Storesund J.E."/>
            <person name="Kallscheuer N."/>
            <person name="Luecker S."/>
            <person name="Lage O.M."/>
            <person name="Pohl T."/>
            <person name="Merkel B.J."/>
            <person name="Hornburger P."/>
            <person name="Mueller R.-W."/>
            <person name="Bruemmer F."/>
            <person name="Labrenz M."/>
            <person name="Spormann A.M."/>
            <person name="Op den Camp H."/>
            <person name="Overmann J."/>
            <person name="Amann R."/>
            <person name="Jetten M.S.M."/>
            <person name="Mascher T."/>
            <person name="Medema M.H."/>
            <person name="Devos D.P."/>
            <person name="Kaster A.-K."/>
            <person name="Ovreas L."/>
            <person name="Rohde M."/>
            <person name="Galperin M.Y."/>
            <person name="Jogler C."/>
        </authorList>
    </citation>
    <scope>NUCLEOTIDE SEQUENCE [LARGE SCALE GENOMIC DNA]</scope>
    <source>
        <strain evidence="11 12">Poly30</strain>
    </source>
</reference>
<evidence type="ECO:0000256" key="8">
    <source>
        <dbReference type="ARBA" id="ARBA00023315"/>
    </source>
</evidence>
<dbReference type="InterPro" id="IPR024194">
    <property type="entry name" value="Ac/AlaTfrase_AlgI/DltB"/>
</dbReference>
<evidence type="ECO:0000313" key="11">
    <source>
        <dbReference type="EMBL" id="QDV04935.1"/>
    </source>
</evidence>
<dbReference type="EC" id="2.3.1.-" evidence="11"/>
<dbReference type="Pfam" id="PF03062">
    <property type="entry name" value="MBOAT"/>
    <property type="match status" value="1"/>
</dbReference>
<dbReference type="Proteomes" id="UP000320390">
    <property type="component" value="Chromosome"/>
</dbReference>
<feature type="transmembrane region" description="Helical" evidence="10">
    <location>
        <begin position="370"/>
        <end position="389"/>
    </location>
</feature>
<evidence type="ECO:0000256" key="10">
    <source>
        <dbReference type="SAM" id="Phobius"/>
    </source>
</evidence>
<keyword evidence="8 9" id="KW-0012">Acyltransferase</keyword>
<dbReference type="PANTHER" id="PTHR13285">
    <property type="entry name" value="ACYLTRANSFERASE"/>
    <property type="match status" value="1"/>
</dbReference>
<evidence type="ECO:0000256" key="5">
    <source>
        <dbReference type="ARBA" id="ARBA00022692"/>
    </source>
</evidence>
<dbReference type="GO" id="GO:0042121">
    <property type="term" value="P:alginic acid biosynthetic process"/>
    <property type="evidence" value="ECO:0007669"/>
    <property type="project" value="InterPro"/>
</dbReference>
<dbReference type="AlphaFoldDB" id="A0A518ELG2"/>
<feature type="transmembrane region" description="Helical" evidence="10">
    <location>
        <begin position="79"/>
        <end position="99"/>
    </location>
</feature>
<keyword evidence="4 9" id="KW-0808">Transferase</keyword>
<comment type="subcellular location">
    <subcellularLocation>
        <location evidence="1">Cell membrane</location>
        <topology evidence="1">Multi-pass membrane protein</topology>
    </subcellularLocation>
</comment>
<dbReference type="PANTHER" id="PTHR13285:SF23">
    <property type="entry name" value="TEICHOIC ACID D-ALANYLTRANSFERASE"/>
    <property type="match status" value="1"/>
</dbReference>
<sequence length="475" mass="54413">MQFNSWVFPLFFAIVYAVYLALGSRRYRVQNAWLLAASYVFYGYWDPRFLALLALSTGIDFVIGRKLEASNDEKRRKWLVTLSVVVNLGILASFKYFGFFIDSAAVFLNAIGFEAHMPTLRLVLPVGISFYTFQTLSYSIDVYRRRMPATNDLLGFGLFVSFFPQLVAGPIERASRLMPQIEAPRRVTAGKVQSGIWLLIWGYFKKTVIADQAALVANPMFAEGAWQELHGLEPFVAVLGFTIHIYCDFSGYTDIARGLAKLLGFEFLLNFRLPYLATGPSDFWARWHVSLSTWLRDYLYIPLGGNRGSRFKTYRNMFMVMALGGLWHGAAWPYVLWGSYHGVLLVLERVILDVSGKNANDRDYGLRGEWVRIVLFWIPMLIGMAIVRCDSVDQFWHMMTHQSFELTDTARAGLLTYAYFSWPLVLIQLAQHFSKDLLVPLRLPVIGRSLLLAAMILAMMVFGVREPVEFFYFQF</sequence>
<evidence type="ECO:0000256" key="3">
    <source>
        <dbReference type="ARBA" id="ARBA00022475"/>
    </source>
</evidence>
<dbReference type="GO" id="GO:0016746">
    <property type="term" value="F:acyltransferase activity"/>
    <property type="evidence" value="ECO:0007669"/>
    <property type="project" value="UniProtKB-KW"/>
</dbReference>
<dbReference type="InterPro" id="IPR028362">
    <property type="entry name" value="AlgI"/>
</dbReference>
<feature type="transmembrane region" description="Helical" evidence="10">
    <location>
        <begin position="410"/>
        <end position="433"/>
    </location>
</feature>
<dbReference type="PIRSF" id="PIRSF500217">
    <property type="entry name" value="AlgI"/>
    <property type="match status" value="1"/>
</dbReference>
<keyword evidence="6 10" id="KW-1133">Transmembrane helix</keyword>
<evidence type="ECO:0000256" key="9">
    <source>
        <dbReference type="PIRNR" id="PIRNR016636"/>
    </source>
</evidence>